<dbReference type="GO" id="GO:0000976">
    <property type="term" value="F:transcription cis-regulatory region binding"/>
    <property type="evidence" value="ECO:0007669"/>
    <property type="project" value="TreeGrafter"/>
</dbReference>
<dbReference type="Pfam" id="PF00356">
    <property type="entry name" value="LacI"/>
    <property type="match status" value="1"/>
</dbReference>
<evidence type="ECO:0000256" key="3">
    <source>
        <dbReference type="ARBA" id="ARBA00023163"/>
    </source>
</evidence>
<dbReference type="SMART" id="SM00354">
    <property type="entry name" value="HTH_LACI"/>
    <property type="match status" value="1"/>
</dbReference>
<dbReference type="InterPro" id="IPR010982">
    <property type="entry name" value="Lambda_DNA-bd_dom_sf"/>
</dbReference>
<dbReference type="Pfam" id="PF13377">
    <property type="entry name" value="Peripla_BP_3"/>
    <property type="match status" value="1"/>
</dbReference>
<dbReference type="InterPro" id="IPR028082">
    <property type="entry name" value="Peripla_BP_I"/>
</dbReference>
<evidence type="ECO:0000259" key="4">
    <source>
        <dbReference type="PROSITE" id="PS50932"/>
    </source>
</evidence>
<dbReference type="CDD" id="cd01392">
    <property type="entry name" value="HTH_LacI"/>
    <property type="match status" value="1"/>
</dbReference>
<dbReference type="SUPFAM" id="SSF53822">
    <property type="entry name" value="Periplasmic binding protein-like I"/>
    <property type="match status" value="1"/>
</dbReference>
<organism evidence="5 6">
    <name type="scientific">Kluyvera ascorbata</name>
    <dbReference type="NCBI Taxonomy" id="51288"/>
    <lineage>
        <taxon>Bacteria</taxon>
        <taxon>Pseudomonadati</taxon>
        <taxon>Pseudomonadota</taxon>
        <taxon>Gammaproteobacteria</taxon>
        <taxon>Enterobacterales</taxon>
        <taxon>Enterobacteriaceae</taxon>
        <taxon>Kluyvera</taxon>
    </lineage>
</organism>
<feature type="domain" description="HTH lacI-type" evidence="4">
    <location>
        <begin position="2"/>
        <end position="56"/>
    </location>
</feature>
<dbReference type="PROSITE" id="PS00356">
    <property type="entry name" value="HTH_LACI_1"/>
    <property type="match status" value="1"/>
</dbReference>
<dbReference type="InterPro" id="IPR000843">
    <property type="entry name" value="HTH_LacI"/>
</dbReference>
<accession>A0A3N2S8S1</accession>
<evidence type="ECO:0000313" key="5">
    <source>
        <dbReference type="EMBL" id="ROU16112.1"/>
    </source>
</evidence>
<evidence type="ECO:0000256" key="1">
    <source>
        <dbReference type="ARBA" id="ARBA00023015"/>
    </source>
</evidence>
<dbReference type="CDD" id="cd06267">
    <property type="entry name" value="PBP1_LacI_sugar_binding-like"/>
    <property type="match status" value="1"/>
</dbReference>
<name>A0A3N2S8S1_9ENTR</name>
<dbReference type="EMBL" id="RHFN01000005">
    <property type="protein sequence ID" value="ROU16112.1"/>
    <property type="molecule type" value="Genomic_DNA"/>
</dbReference>
<evidence type="ECO:0000313" key="6">
    <source>
        <dbReference type="Proteomes" id="UP000268051"/>
    </source>
</evidence>
<dbReference type="PANTHER" id="PTHR30146:SF109">
    <property type="entry name" value="HTH-TYPE TRANSCRIPTIONAL REGULATOR GALS"/>
    <property type="match status" value="1"/>
</dbReference>
<dbReference type="RefSeq" id="WP_123650823.1">
    <property type="nucleotide sequence ID" value="NZ_RHFN01000005.1"/>
</dbReference>
<dbReference type="GO" id="GO:0003700">
    <property type="term" value="F:DNA-binding transcription factor activity"/>
    <property type="evidence" value="ECO:0007669"/>
    <property type="project" value="TreeGrafter"/>
</dbReference>
<dbReference type="PRINTS" id="PR00036">
    <property type="entry name" value="HTHLACI"/>
</dbReference>
<sequence length="336" mass="36988">MASIKDVAKKAGVSTATVSRVLNNHPSVVPETRKAVRNAMDYLCYVPNKSAFQLSGKCSGLIGVVLPNLVNPHFCELLATFEEEARYIGKSIIVKTHQNQPLQDKHIIHTLIGMGIDSLLWVPTEAEAELSEWLATINIPVAIVTQVSRFFNSVSIDQSKGAETIAEHFIQTGHTTFGFVAQDGVDTRKVSSYSKKIISHGLSIAKENQFWISKGEGERISEHISTLDVIIEKLAAEKNRSSCLLIYNDVAANYIIDGLKGKGLSIPQDISIASFDNTLLAQTKKITSIAQPISEIAHLAFQMVNHKNNQESIEMHEITSRLIIRESSININITTL</sequence>
<dbReference type="Proteomes" id="UP000268051">
    <property type="component" value="Unassembled WGS sequence"/>
</dbReference>
<dbReference type="SUPFAM" id="SSF47413">
    <property type="entry name" value="lambda repressor-like DNA-binding domains"/>
    <property type="match status" value="1"/>
</dbReference>
<protein>
    <submittedName>
        <fullName evidence="5">LacI family transcriptional regulator</fullName>
    </submittedName>
</protein>
<proteinExistence type="predicted"/>
<keyword evidence="1" id="KW-0805">Transcription regulation</keyword>
<keyword evidence="3" id="KW-0804">Transcription</keyword>
<dbReference type="PROSITE" id="PS50932">
    <property type="entry name" value="HTH_LACI_2"/>
    <property type="match status" value="1"/>
</dbReference>
<comment type="caution">
    <text evidence="5">The sequence shown here is derived from an EMBL/GenBank/DDBJ whole genome shotgun (WGS) entry which is preliminary data.</text>
</comment>
<reference evidence="5 6" key="1">
    <citation type="submission" date="2018-10" db="EMBL/GenBank/DDBJ databases">
        <title>Horizontal transference of carbapenem resistance between Klebsiella pneumoniae and Kluyvera ascorbata during abdominal infection: a case report.</title>
        <authorList>
            <person name="Raro O.H.F."/>
            <person name="Lima-Morales D."/>
            <person name="Barth A.L."/>
            <person name="Paim T.G.S."/>
            <person name="Mott M.P."/>
            <person name="Riche C.V.W."/>
            <person name="Teixeira U.F."/>
            <person name="Waechter F."/>
            <person name="Dias C.A.G."/>
        </authorList>
    </citation>
    <scope>NUCLEOTIDE SEQUENCE [LARGE SCALE GENOMIC DNA]</scope>
    <source>
        <strain evidence="5 6">OT2</strain>
    </source>
</reference>
<dbReference type="PANTHER" id="PTHR30146">
    <property type="entry name" value="LACI-RELATED TRANSCRIPTIONAL REPRESSOR"/>
    <property type="match status" value="1"/>
</dbReference>
<dbReference type="InterPro" id="IPR046335">
    <property type="entry name" value="LacI/GalR-like_sensor"/>
</dbReference>
<evidence type="ECO:0000256" key="2">
    <source>
        <dbReference type="ARBA" id="ARBA00023125"/>
    </source>
</evidence>
<dbReference type="Gene3D" id="3.40.50.2300">
    <property type="match status" value="2"/>
</dbReference>
<keyword evidence="2" id="KW-0238">DNA-binding</keyword>
<dbReference type="OrthoDB" id="7055227at2"/>
<dbReference type="AlphaFoldDB" id="A0A3N2S8S1"/>
<gene>
    <name evidence="5" type="ORF">EB837_06530</name>
</gene>
<dbReference type="Gene3D" id="1.10.260.40">
    <property type="entry name" value="lambda repressor-like DNA-binding domains"/>
    <property type="match status" value="1"/>
</dbReference>